<evidence type="ECO:0000256" key="1">
    <source>
        <dbReference type="ARBA" id="ARBA00006484"/>
    </source>
</evidence>
<proteinExistence type="inferred from homology"/>
<sequence>MGYAGKRTWLIGASSGIGAALAKELAGQGARLVLSARNEDALQGLAAECGGAEVVPLDLAQPETLKAAAERIAAGGKLDALICTAALYDPARVVDLDPEKTAALVQVNVTGTLLVAQCAPKVLREGGQLVLFGSVAGYVGLPKGQAYSATKAAIINLAETLRVELAPQVDVRLVCPGFVRTRLTDKNDFTMPAIIEPEEAAREISRGMAGRSFEIHFPKRFTYALKLLRLLPYPLALRLTARLAG</sequence>
<comment type="similarity">
    <text evidence="1 3">Belongs to the short-chain dehydrogenases/reductases (SDR) family.</text>
</comment>
<dbReference type="InterPro" id="IPR036291">
    <property type="entry name" value="NAD(P)-bd_dom_sf"/>
</dbReference>
<evidence type="ECO:0000256" key="3">
    <source>
        <dbReference type="RuleBase" id="RU000363"/>
    </source>
</evidence>
<dbReference type="KEGG" id="ypac:CEW88_12040"/>
<dbReference type="PROSITE" id="PS00061">
    <property type="entry name" value="ADH_SHORT"/>
    <property type="match status" value="1"/>
</dbReference>
<dbReference type="GO" id="GO:0016020">
    <property type="term" value="C:membrane"/>
    <property type="evidence" value="ECO:0007669"/>
    <property type="project" value="TreeGrafter"/>
</dbReference>
<dbReference type="EMBL" id="CP022189">
    <property type="protein sequence ID" value="AWI84350.1"/>
    <property type="molecule type" value="Genomic_DNA"/>
</dbReference>
<dbReference type="Gene3D" id="3.40.50.720">
    <property type="entry name" value="NAD(P)-binding Rossmann-like Domain"/>
    <property type="match status" value="1"/>
</dbReference>
<dbReference type="OrthoDB" id="335726at2"/>
<name>A0A2U8HF80_9RHOB</name>
<gene>
    <name evidence="4" type="ORF">CEW88_12040</name>
</gene>
<dbReference type="GO" id="GO:0016491">
    <property type="term" value="F:oxidoreductase activity"/>
    <property type="evidence" value="ECO:0007669"/>
    <property type="project" value="UniProtKB-KW"/>
</dbReference>
<organism evidence="4 5">
    <name type="scientific">Alloyangia pacifica</name>
    <dbReference type="NCBI Taxonomy" id="311180"/>
    <lineage>
        <taxon>Bacteria</taxon>
        <taxon>Pseudomonadati</taxon>
        <taxon>Pseudomonadota</taxon>
        <taxon>Alphaproteobacteria</taxon>
        <taxon>Rhodobacterales</taxon>
        <taxon>Roseobacteraceae</taxon>
        <taxon>Alloyangia</taxon>
    </lineage>
</organism>
<dbReference type="InterPro" id="IPR020904">
    <property type="entry name" value="Sc_DH/Rdtase_CS"/>
</dbReference>
<dbReference type="SUPFAM" id="SSF51735">
    <property type="entry name" value="NAD(P)-binding Rossmann-fold domains"/>
    <property type="match status" value="1"/>
</dbReference>
<evidence type="ECO:0000256" key="2">
    <source>
        <dbReference type="ARBA" id="ARBA00023002"/>
    </source>
</evidence>
<dbReference type="InterPro" id="IPR002347">
    <property type="entry name" value="SDR_fam"/>
</dbReference>
<dbReference type="RefSeq" id="WP_108967103.1">
    <property type="nucleotide sequence ID" value="NZ_CP022189.1"/>
</dbReference>
<dbReference type="PRINTS" id="PR00081">
    <property type="entry name" value="GDHRDH"/>
</dbReference>
<dbReference type="AlphaFoldDB" id="A0A2U8HF80"/>
<evidence type="ECO:0000313" key="4">
    <source>
        <dbReference type="EMBL" id="AWI84350.1"/>
    </source>
</evidence>
<evidence type="ECO:0000313" key="5">
    <source>
        <dbReference type="Proteomes" id="UP000244915"/>
    </source>
</evidence>
<dbReference type="Pfam" id="PF00106">
    <property type="entry name" value="adh_short"/>
    <property type="match status" value="1"/>
</dbReference>
<dbReference type="PANTHER" id="PTHR44196:SF1">
    <property type="entry name" value="DEHYDROGENASE_REDUCTASE SDR FAMILY MEMBER 7B"/>
    <property type="match status" value="1"/>
</dbReference>
<dbReference type="Proteomes" id="UP000244915">
    <property type="component" value="Chromosome 1"/>
</dbReference>
<protein>
    <submittedName>
        <fullName evidence="4">Short-chain dehydrogenase</fullName>
    </submittedName>
</protein>
<reference evidence="4 5" key="1">
    <citation type="submission" date="2017-06" db="EMBL/GenBank/DDBJ databases">
        <title>Yangia sp. YSBP01 complete genome sequence.</title>
        <authorList>
            <person name="Woo J.-H."/>
            <person name="Kim H.-S."/>
        </authorList>
    </citation>
    <scope>NUCLEOTIDE SEQUENCE [LARGE SCALE GENOMIC DNA]</scope>
    <source>
        <strain evidence="4 5">YSBP01</strain>
    </source>
</reference>
<dbReference type="PRINTS" id="PR00080">
    <property type="entry name" value="SDRFAMILY"/>
</dbReference>
<accession>A0A2U8HF80</accession>
<keyword evidence="2" id="KW-0560">Oxidoreductase</keyword>
<dbReference type="PANTHER" id="PTHR44196">
    <property type="entry name" value="DEHYDROGENASE/REDUCTASE SDR FAMILY MEMBER 7B"/>
    <property type="match status" value="1"/>
</dbReference>